<dbReference type="EMBL" id="BAAAZN010000003">
    <property type="protein sequence ID" value="GAA3534390.1"/>
    <property type="molecule type" value="Genomic_DNA"/>
</dbReference>
<keyword evidence="2" id="KW-1185">Reference proteome</keyword>
<dbReference type="RefSeq" id="WP_344857337.1">
    <property type="nucleotide sequence ID" value="NZ_BAAAZN010000003.1"/>
</dbReference>
<proteinExistence type="predicted"/>
<evidence type="ECO:0008006" key="3">
    <source>
        <dbReference type="Google" id="ProtNLM"/>
    </source>
</evidence>
<dbReference type="Proteomes" id="UP001500689">
    <property type="component" value="Unassembled WGS sequence"/>
</dbReference>
<gene>
    <name evidence="1" type="ORF">GCM10022222_17410</name>
</gene>
<comment type="caution">
    <text evidence="1">The sequence shown here is derived from an EMBL/GenBank/DDBJ whole genome shotgun (WGS) entry which is preliminary data.</text>
</comment>
<name>A0ABP6VEL7_9PSEU</name>
<sequence>MSDIPPVAPIMVGGYGKAGGYQFSEDEVDGVIKQWEDLRDELIKDKADADIIAGVLPPADEVASHTFVEQGANPSGKSLQDEHQNMVDYATNYITALRAAKNKISVNEQEQREKMDTKSGA</sequence>
<protein>
    <recommendedName>
        <fullName evidence="3">PE family protein</fullName>
    </recommendedName>
</protein>
<organism evidence="1 2">
    <name type="scientific">Amycolatopsis ultiminotia</name>
    <dbReference type="NCBI Taxonomy" id="543629"/>
    <lineage>
        <taxon>Bacteria</taxon>
        <taxon>Bacillati</taxon>
        <taxon>Actinomycetota</taxon>
        <taxon>Actinomycetes</taxon>
        <taxon>Pseudonocardiales</taxon>
        <taxon>Pseudonocardiaceae</taxon>
        <taxon>Amycolatopsis</taxon>
    </lineage>
</organism>
<accession>A0ABP6VEL7</accession>
<evidence type="ECO:0000313" key="1">
    <source>
        <dbReference type="EMBL" id="GAA3534390.1"/>
    </source>
</evidence>
<reference evidence="2" key="1">
    <citation type="journal article" date="2019" name="Int. J. Syst. Evol. Microbiol.">
        <title>The Global Catalogue of Microorganisms (GCM) 10K type strain sequencing project: providing services to taxonomists for standard genome sequencing and annotation.</title>
        <authorList>
            <consortium name="The Broad Institute Genomics Platform"/>
            <consortium name="The Broad Institute Genome Sequencing Center for Infectious Disease"/>
            <person name="Wu L."/>
            <person name="Ma J."/>
        </authorList>
    </citation>
    <scope>NUCLEOTIDE SEQUENCE [LARGE SCALE GENOMIC DNA]</scope>
    <source>
        <strain evidence="2">JCM 16898</strain>
    </source>
</reference>
<evidence type="ECO:0000313" key="2">
    <source>
        <dbReference type="Proteomes" id="UP001500689"/>
    </source>
</evidence>